<gene>
    <name evidence="2" type="ORF">SAMN06296378_2227</name>
</gene>
<dbReference type="RefSeq" id="WP_097061284.1">
    <property type="nucleotide sequence ID" value="NZ_BMLC01000003.1"/>
</dbReference>
<dbReference type="Gene3D" id="2.30.40.10">
    <property type="entry name" value="Urease, subunit C, domain 1"/>
    <property type="match status" value="1"/>
</dbReference>
<dbReference type="InterPro" id="IPR013108">
    <property type="entry name" value="Amidohydro_3"/>
</dbReference>
<protein>
    <recommendedName>
        <fullName evidence="1">Amidohydrolase 3 domain-containing protein</fullName>
    </recommendedName>
</protein>
<dbReference type="PANTHER" id="PTHR22642">
    <property type="entry name" value="IMIDAZOLONEPROPIONASE"/>
    <property type="match status" value="1"/>
</dbReference>
<dbReference type="InterPro" id="IPR033932">
    <property type="entry name" value="YtcJ-like"/>
</dbReference>
<keyword evidence="3" id="KW-1185">Reference proteome</keyword>
<proteinExistence type="predicted"/>
<dbReference type="EMBL" id="OCST01000004">
    <property type="protein sequence ID" value="SOE70430.1"/>
    <property type="molecule type" value="Genomic_DNA"/>
</dbReference>
<evidence type="ECO:0000259" key="1">
    <source>
        <dbReference type="Pfam" id="PF07969"/>
    </source>
</evidence>
<dbReference type="OrthoDB" id="3238066at2"/>
<organism evidence="2 3">
    <name type="scientific">Salinibacterium xinjiangense</name>
    <dbReference type="NCBI Taxonomy" id="386302"/>
    <lineage>
        <taxon>Bacteria</taxon>
        <taxon>Bacillati</taxon>
        <taxon>Actinomycetota</taxon>
        <taxon>Actinomycetes</taxon>
        <taxon>Micrococcales</taxon>
        <taxon>Microbacteriaceae</taxon>
        <taxon>Salinibacterium</taxon>
    </lineage>
</organism>
<dbReference type="InterPro" id="IPR032466">
    <property type="entry name" value="Metal_Hydrolase"/>
</dbReference>
<dbReference type="PANTHER" id="PTHR22642:SF2">
    <property type="entry name" value="PROTEIN LONG AFTER FAR-RED 3"/>
    <property type="match status" value="1"/>
</dbReference>
<evidence type="ECO:0000313" key="2">
    <source>
        <dbReference type="EMBL" id="SOE70430.1"/>
    </source>
</evidence>
<reference evidence="2 3" key="1">
    <citation type="submission" date="2017-09" db="EMBL/GenBank/DDBJ databases">
        <authorList>
            <person name="Ehlers B."/>
            <person name="Leendertz F.H."/>
        </authorList>
    </citation>
    <scope>NUCLEOTIDE SEQUENCE [LARGE SCALE GENOMIC DNA]</scope>
    <source>
        <strain evidence="2 3">CGMCC 1.05381</strain>
    </source>
</reference>
<dbReference type="CDD" id="cd01300">
    <property type="entry name" value="YtcJ_like"/>
    <property type="match status" value="1"/>
</dbReference>
<evidence type="ECO:0000313" key="3">
    <source>
        <dbReference type="Proteomes" id="UP000219440"/>
    </source>
</evidence>
<accession>A0A2C8ZWM3</accession>
<dbReference type="SUPFAM" id="SSF51556">
    <property type="entry name" value="Metallo-dependent hydrolases"/>
    <property type="match status" value="1"/>
</dbReference>
<dbReference type="Pfam" id="PF07969">
    <property type="entry name" value="Amidohydro_3"/>
    <property type="match status" value="1"/>
</dbReference>
<dbReference type="Gene3D" id="3.20.20.140">
    <property type="entry name" value="Metal-dependent hydrolases"/>
    <property type="match status" value="1"/>
</dbReference>
<feature type="domain" description="Amidohydrolase 3" evidence="1">
    <location>
        <begin position="45"/>
        <end position="487"/>
    </location>
</feature>
<dbReference type="Gene3D" id="3.10.310.70">
    <property type="match status" value="1"/>
</dbReference>
<sequence length="490" mass="52071">MLLRNARISRGDGTVVDLQIDDGRIVSIVAAGSVPPGTPPESADELDAGGRWVSPGLWDNHVHASQWALIAKRLDLSFVTSARQAAELVGEALAAGVAIEPGQAFVASGFRDGLWPDAPTLEVLDTASGGIPVVLISADLHAVWLNSAALDLYGHRGHPSGLLVEDPAFEITQQLNAVPVDVLDSWLVDAGHAAAARGVVGVVDLEMAWNLESWQRRMGNGFDSLRVEFGIYSEHLERAIELGLRTGDVILPLLTVGRFKVITDGSLNTRTAFCYDEYPGMEGEQHAHGMLTVQPAELLPRMRAARQAGIESSVHAIGDHATSLALDAFEELDGGGRIEHAQLVSTTDIRRFAELGVTASVQPDHAMDDRDVAEKFWAGRTGRAFPLRALLDAGAQLALGSDAPVSPLDPWVTIAAAVGRTRDGLAPWHPEQAITMREALAASTRTTVAVGEPADLIVTDNDPDALAATQLRDVVVLATLLGGRVTHSVL</sequence>
<dbReference type="GO" id="GO:0016810">
    <property type="term" value="F:hydrolase activity, acting on carbon-nitrogen (but not peptide) bonds"/>
    <property type="evidence" value="ECO:0007669"/>
    <property type="project" value="InterPro"/>
</dbReference>
<dbReference type="AlphaFoldDB" id="A0A2C8ZWM3"/>
<dbReference type="InterPro" id="IPR011059">
    <property type="entry name" value="Metal-dep_hydrolase_composite"/>
</dbReference>
<dbReference type="Proteomes" id="UP000219440">
    <property type="component" value="Unassembled WGS sequence"/>
</dbReference>
<dbReference type="SUPFAM" id="SSF51338">
    <property type="entry name" value="Composite domain of metallo-dependent hydrolases"/>
    <property type="match status" value="1"/>
</dbReference>
<name>A0A2C8ZWM3_9MICO</name>